<keyword evidence="2" id="KW-0479">Metal-binding</keyword>
<dbReference type="InterPro" id="IPR045054">
    <property type="entry name" value="P4HA-like"/>
</dbReference>
<comment type="cofactor">
    <cofactor evidence="1">
        <name>L-ascorbate</name>
        <dbReference type="ChEBI" id="CHEBI:38290"/>
    </cofactor>
</comment>
<proteinExistence type="predicted"/>
<dbReference type="SMART" id="SM00702">
    <property type="entry name" value="P4Hc"/>
    <property type="match status" value="1"/>
</dbReference>
<keyword evidence="3" id="KW-0223">Dioxygenase</keyword>
<reference evidence="7" key="1">
    <citation type="journal article" date="2019" name="MBio">
        <title>Virus Genomes from Deep Sea Sediments Expand the Ocean Megavirome and Support Independent Origins of Viral Gigantism.</title>
        <authorList>
            <person name="Backstrom D."/>
            <person name="Yutin N."/>
            <person name="Jorgensen S.L."/>
            <person name="Dharamshi J."/>
            <person name="Homa F."/>
            <person name="Zaremba-Niedwiedzka K."/>
            <person name="Spang A."/>
            <person name="Wolf Y.I."/>
            <person name="Koonin E.V."/>
            <person name="Ettema T.J."/>
        </authorList>
    </citation>
    <scope>NUCLEOTIDE SEQUENCE</scope>
</reference>
<feature type="domain" description="Prolyl 4-hydroxylase alpha subunit" evidence="6">
    <location>
        <begin position="89"/>
        <end position="259"/>
    </location>
</feature>
<dbReference type="PANTHER" id="PTHR10869:SF236">
    <property type="entry name" value="PROLYL 4-HYDROXYLASE ALPHA SUBUNIT DOMAIN-CONTAINING PROTEIN"/>
    <property type="match status" value="1"/>
</dbReference>
<dbReference type="EMBL" id="MK500376">
    <property type="protein sequence ID" value="QBK88155.1"/>
    <property type="molecule type" value="Genomic_DNA"/>
</dbReference>
<evidence type="ECO:0000256" key="5">
    <source>
        <dbReference type="ARBA" id="ARBA00023004"/>
    </source>
</evidence>
<protein>
    <submittedName>
        <fullName evidence="7">2OG-Fe(II) oxygenase superfamily protein</fullName>
    </submittedName>
</protein>
<dbReference type="Gene3D" id="2.60.120.620">
    <property type="entry name" value="q2cbj1_9rhob like domain"/>
    <property type="match status" value="1"/>
</dbReference>
<evidence type="ECO:0000259" key="6">
    <source>
        <dbReference type="SMART" id="SM00702"/>
    </source>
</evidence>
<name>A0A481YZ89_9VIRU</name>
<accession>A0A481YZ89</accession>
<sequence>MENTGEINVESRAVDANTVTTGHSKVALGQYALSTITYGYDNGIIYRESRAVDANTVTTGHHANTLDHGTIFDRISLEFNANEKINITPHVWSIPNWFSGETCELLIKNMEYWIKNETMHTFQTGKYTFYNDLQTAPKIAEQFYQVIKPYVHDVYHAANGGDWEFIGVNPIIPWAMYKAGEEFGRHQDTPVKHKEGEDKMTCLIYLNDDFEGGQTFIEDTDEYPIEPKQGTALIFDIDLWHRGHQVESGKKYWVGFEMIFKRN</sequence>
<dbReference type="InterPro" id="IPR006620">
    <property type="entry name" value="Pro_4_hyd_alph"/>
</dbReference>
<evidence type="ECO:0000256" key="1">
    <source>
        <dbReference type="ARBA" id="ARBA00001961"/>
    </source>
</evidence>
<dbReference type="GO" id="GO:0004656">
    <property type="term" value="F:procollagen-proline 4-dioxygenase activity"/>
    <property type="evidence" value="ECO:0007669"/>
    <property type="project" value="TreeGrafter"/>
</dbReference>
<keyword evidence="4" id="KW-0560">Oxidoreductase</keyword>
<dbReference type="Pfam" id="PF13640">
    <property type="entry name" value="2OG-FeII_Oxy_3"/>
    <property type="match status" value="1"/>
</dbReference>
<evidence type="ECO:0000256" key="2">
    <source>
        <dbReference type="ARBA" id="ARBA00022723"/>
    </source>
</evidence>
<dbReference type="GO" id="GO:0031418">
    <property type="term" value="F:L-ascorbic acid binding"/>
    <property type="evidence" value="ECO:0007669"/>
    <property type="project" value="InterPro"/>
</dbReference>
<evidence type="ECO:0000256" key="4">
    <source>
        <dbReference type="ARBA" id="ARBA00023002"/>
    </source>
</evidence>
<evidence type="ECO:0000313" key="7">
    <source>
        <dbReference type="EMBL" id="QBK88155.1"/>
    </source>
</evidence>
<keyword evidence="5" id="KW-0408">Iron</keyword>
<dbReference type="SUPFAM" id="SSF51197">
    <property type="entry name" value="Clavaminate synthase-like"/>
    <property type="match status" value="1"/>
</dbReference>
<gene>
    <name evidence="7" type="ORF">LCMAC202_05170</name>
</gene>
<dbReference type="GO" id="GO:0005506">
    <property type="term" value="F:iron ion binding"/>
    <property type="evidence" value="ECO:0007669"/>
    <property type="project" value="InterPro"/>
</dbReference>
<dbReference type="PANTHER" id="PTHR10869">
    <property type="entry name" value="PROLYL 4-HYDROXYLASE ALPHA SUBUNIT"/>
    <property type="match status" value="1"/>
</dbReference>
<dbReference type="InterPro" id="IPR044862">
    <property type="entry name" value="Pro_4_hyd_alph_FE2OG_OXY"/>
</dbReference>
<evidence type="ECO:0000256" key="3">
    <source>
        <dbReference type="ARBA" id="ARBA00022964"/>
    </source>
</evidence>
<organism evidence="7">
    <name type="scientific">Marseillevirus LCMAC202</name>
    <dbReference type="NCBI Taxonomy" id="2506606"/>
    <lineage>
        <taxon>Viruses</taxon>
        <taxon>Varidnaviria</taxon>
        <taxon>Bamfordvirae</taxon>
        <taxon>Nucleocytoviricota</taxon>
        <taxon>Megaviricetes</taxon>
        <taxon>Pimascovirales</taxon>
        <taxon>Pimascovirales incertae sedis</taxon>
        <taxon>Marseilleviridae</taxon>
    </lineage>
</organism>